<comment type="caution">
    <text evidence="4">The sequence shown here is derived from an EMBL/GenBank/DDBJ whole genome shotgun (WGS) entry which is preliminary data.</text>
</comment>
<comment type="similarity">
    <text evidence="1">Belongs to the outer membrane factor (OMF) (TC 1.B.17) family.</text>
</comment>
<feature type="region of interest" description="Disordered" evidence="2">
    <location>
        <begin position="28"/>
        <end position="48"/>
    </location>
</feature>
<feature type="signal peptide" evidence="3">
    <location>
        <begin position="1"/>
        <end position="24"/>
    </location>
</feature>
<sequence>MRFILLPFLGLLGTGLLVAAQAHAQDLPAPGARVPRVAENPKPTEPPSPLGLEAAIHWAVEHHPAIRRARSQVDERKGKALQADRWFPEDAELAVKGDIRSTVDNGESDISVRLGQPLWIAGQGQFLASAARARVRGAERHQAYTHALVTARTRQAFLQALVAQEAVRMVQRTVRRTRDFRSALLRGPEELSPMARNAVDVAAHRVQAALVRMKRRQEHARLALLEQLALPPDVNLEIRGRLAAPPLQLPERETLMKAALRRRQDLAEVAQEVVAEREDLKLARRRRIPNPTIYWAYSVESGDRQSRLGVSFPFSLRRFQRGSRQAAAEQVTQAEVSQEALRLTIRRQVHEAITDYRAARQLVDILRERTYRKAAESLDQALRRFRAGSMGPGDITATLDNLMTVRQEHIEALQELVAAGTALEQATGGLLVMGQYPSSQAENRSTLVSHGKGDEE</sequence>
<dbReference type="InterPro" id="IPR010131">
    <property type="entry name" value="MdtP/NodT-like"/>
</dbReference>
<reference evidence="4 5" key="1">
    <citation type="submission" date="2024-08" db="EMBL/GenBank/DDBJ databases">
        <title>Whole-genome sequencing of halo(alkali)philic microorganisms from hypersaline lakes.</title>
        <authorList>
            <person name="Sorokin D.Y."/>
            <person name="Merkel A.Y."/>
            <person name="Messina E."/>
            <person name="Yakimov M."/>
        </authorList>
    </citation>
    <scope>NUCLEOTIDE SEQUENCE [LARGE SCALE GENOMIC DNA]</scope>
    <source>
        <strain evidence="4 5">Cl-TMA</strain>
    </source>
</reference>
<keyword evidence="3" id="KW-0732">Signal</keyword>
<dbReference type="PANTHER" id="PTHR30203">
    <property type="entry name" value="OUTER MEMBRANE CATION EFFLUX PROTEIN"/>
    <property type="match status" value="1"/>
</dbReference>
<evidence type="ECO:0000313" key="5">
    <source>
        <dbReference type="Proteomes" id="UP001575181"/>
    </source>
</evidence>
<gene>
    <name evidence="4" type="ORF">ACERLL_17190</name>
</gene>
<protein>
    <submittedName>
        <fullName evidence="4">TolC family protein</fullName>
    </submittedName>
</protein>
<evidence type="ECO:0000313" key="4">
    <source>
        <dbReference type="EMBL" id="MFA9462543.1"/>
    </source>
</evidence>
<organism evidence="4 5">
    <name type="scientific">Thiohalorhabdus methylotrophus</name>
    <dbReference type="NCBI Taxonomy" id="3242694"/>
    <lineage>
        <taxon>Bacteria</taxon>
        <taxon>Pseudomonadati</taxon>
        <taxon>Pseudomonadota</taxon>
        <taxon>Gammaproteobacteria</taxon>
        <taxon>Thiohalorhabdales</taxon>
        <taxon>Thiohalorhabdaceae</taxon>
        <taxon>Thiohalorhabdus</taxon>
    </lineage>
</organism>
<dbReference type="EMBL" id="JBGUAW010000016">
    <property type="protein sequence ID" value="MFA9462543.1"/>
    <property type="molecule type" value="Genomic_DNA"/>
</dbReference>
<keyword evidence="5" id="KW-1185">Reference proteome</keyword>
<dbReference type="InterPro" id="IPR003423">
    <property type="entry name" value="OMP_efflux"/>
</dbReference>
<evidence type="ECO:0000256" key="3">
    <source>
        <dbReference type="SAM" id="SignalP"/>
    </source>
</evidence>
<accession>A0ABV4TZ52</accession>
<feature type="chain" id="PRO_5046397386" evidence="3">
    <location>
        <begin position="25"/>
        <end position="456"/>
    </location>
</feature>
<dbReference type="SUPFAM" id="SSF56954">
    <property type="entry name" value="Outer membrane efflux proteins (OEP)"/>
    <property type="match status" value="1"/>
</dbReference>
<evidence type="ECO:0000256" key="1">
    <source>
        <dbReference type="ARBA" id="ARBA00007613"/>
    </source>
</evidence>
<dbReference type="Pfam" id="PF02321">
    <property type="entry name" value="OEP"/>
    <property type="match status" value="1"/>
</dbReference>
<dbReference type="RefSeq" id="WP_373657331.1">
    <property type="nucleotide sequence ID" value="NZ_JBGUAW010000016.1"/>
</dbReference>
<dbReference type="Proteomes" id="UP001575181">
    <property type="component" value="Unassembled WGS sequence"/>
</dbReference>
<evidence type="ECO:0000256" key="2">
    <source>
        <dbReference type="SAM" id="MobiDB-lite"/>
    </source>
</evidence>
<proteinExistence type="inferred from homology"/>
<dbReference type="Gene3D" id="1.20.1600.10">
    <property type="entry name" value="Outer membrane efflux proteins (OEP)"/>
    <property type="match status" value="1"/>
</dbReference>
<name>A0ABV4TZ52_9GAMM</name>
<dbReference type="PANTHER" id="PTHR30203:SF24">
    <property type="entry name" value="BLR4935 PROTEIN"/>
    <property type="match status" value="1"/>
</dbReference>